<feature type="transmembrane region" description="Helical" evidence="11">
    <location>
        <begin position="307"/>
        <end position="325"/>
    </location>
</feature>
<dbReference type="CDD" id="cd13123">
    <property type="entry name" value="MATE_MurJ_like"/>
    <property type="match status" value="1"/>
</dbReference>
<evidence type="ECO:0000256" key="9">
    <source>
        <dbReference type="ARBA" id="ARBA00061532"/>
    </source>
</evidence>
<evidence type="ECO:0000256" key="4">
    <source>
        <dbReference type="ARBA" id="ARBA00022960"/>
    </source>
</evidence>
<sequence>MSQAILKSGVGIIALIIAGKILGLLKDVVISATFGTGAAIDAYFMAMNISTVFFAAFTTTITLVFLPLYHDRLLNRGESEASIYANSILNVFAIISCGFMLVLITFAPQIMSAIDLSSATERRDISIIALRLMATSYVFSTITTFLTSMQLARKSYFYLHFVPIISNMMVILAALFFASQFGVYAIIIAGVLAWIIQIPFHSFITRKYFSYRAKINLSKADLAKLGLLIVPAFLGLLADQLNVLVTTILVTSLDLGAISALNYAYKLILLASGTFVVAVMTMMFPLFSEHAAKRDMDALSSAVKRGIRLICLIMVPITAVTLFYHQDIVSIVFERGAFSREDTLLTSPILFYFAFGLIFMGLREVLNKAFYALKRTTLPLYVSLFSVGLNIPLSLLWIKSMQANGLALAVSVSIAFCVLCQFFFLRREIGPAFYKGLFPFFLRLCLAAIIAIIILYGCQTALQSIPTLLRFMVASGLAIGGYGIALWILRIEELDLIKRRL</sequence>
<organism evidence="12 13">
    <name type="scientific">Litorimonas taeanensis</name>
    <dbReference type="NCBI Taxonomy" id="568099"/>
    <lineage>
        <taxon>Bacteria</taxon>
        <taxon>Pseudomonadati</taxon>
        <taxon>Pseudomonadota</taxon>
        <taxon>Alphaproteobacteria</taxon>
        <taxon>Maricaulales</taxon>
        <taxon>Robiginitomaculaceae</taxon>
    </lineage>
</organism>
<accession>A0A420WDN0</accession>
<dbReference type="NCBIfam" id="TIGR01695">
    <property type="entry name" value="murJ_mviN"/>
    <property type="match status" value="1"/>
</dbReference>
<proteinExistence type="inferred from homology"/>
<evidence type="ECO:0000256" key="5">
    <source>
        <dbReference type="ARBA" id="ARBA00022984"/>
    </source>
</evidence>
<protein>
    <recommendedName>
        <fullName evidence="10">Lipid II flippase</fullName>
    </recommendedName>
</protein>
<feature type="transmembrane region" description="Helical" evidence="11">
    <location>
        <begin position="345"/>
        <end position="366"/>
    </location>
</feature>
<evidence type="ECO:0000256" key="1">
    <source>
        <dbReference type="ARBA" id="ARBA00004651"/>
    </source>
</evidence>
<feature type="transmembrane region" description="Helical" evidence="11">
    <location>
        <begin position="404"/>
        <end position="425"/>
    </location>
</feature>
<evidence type="ECO:0000256" key="8">
    <source>
        <dbReference type="ARBA" id="ARBA00060041"/>
    </source>
</evidence>
<evidence type="ECO:0000256" key="6">
    <source>
        <dbReference type="ARBA" id="ARBA00022989"/>
    </source>
</evidence>
<comment type="similarity">
    <text evidence="9 10">Belongs to the MurJ/MviN family.</text>
</comment>
<dbReference type="InterPro" id="IPR004268">
    <property type="entry name" value="MurJ"/>
</dbReference>
<gene>
    <name evidence="12" type="ORF">DES40_1869</name>
</gene>
<evidence type="ECO:0000256" key="2">
    <source>
        <dbReference type="ARBA" id="ARBA00022475"/>
    </source>
</evidence>
<feature type="transmembrane region" description="Helical" evidence="11">
    <location>
        <begin position="87"/>
        <end position="107"/>
    </location>
</feature>
<dbReference type="PRINTS" id="PR01806">
    <property type="entry name" value="VIRFACTRMVIN"/>
</dbReference>
<dbReference type="InParanoid" id="A0A420WDN0"/>
<dbReference type="GO" id="GO:0009252">
    <property type="term" value="P:peptidoglycan biosynthetic process"/>
    <property type="evidence" value="ECO:0007669"/>
    <property type="project" value="UniProtKB-UniRule"/>
</dbReference>
<keyword evidence="2 10" id="KW-1003">Cell membrane</keyword>
<keyword evidence="4 10" id="KW-0133">Cell shape</keyword>
<dbReference type="InterPro" id="IPR051050">
    <property type="entry name" value="Lipid_II_flippase_MurJ/MviN"/>
</dbReference>
<feature type="transmembrane region" description="Helical" evidence="11">
    <location>
        <begin position="225"/>
        <end position="251"/>
    </location>
</feature>
<dbReference type="PANTHER" id="PTHR47019:SF1">
    <property type="entry name" value="LIPID II FLIPPASE MURJ"/>
    <property type="match status" value="1"/>
</dbReference>
<keyword evidence="6 11" id="KW-1133">Transmembrane helix</keyword>
<reference evidence="12 13" key="1">
    <citation type="submission" date="2018-10" db="EMBL/GenBank/DDBJ databases">
        <title>Genomic Encyclopedia of Type Strains, Phase IV (KMG-IV): sequencing the most valuable type-strain genomes for metagenomic binning, comparative biology and taxonomic classification.</title>
        <authorList>
            <person name="Goeker M."/>
        </authorList>
    </citation>
    <scope>NUCLEOTIDE SEQUENCE [LARGE SCALE GENOMIC DNA]</scope>
    <source>
        <strain evidence="12 13">DSM 22008</strain>
    </source>
</reference>
<name>A0A420WDN0_9PROT</name>
<dbReference type="AlphaFoldDB" id="A0A420WDN0"/>
<comment type="function">
    <text evidence="8 10">Involved in peptidoglycan biosynthesis. Transports lipid-linked peptidoglycan precursors from the inner to the outer leaflet of the cytoplasmic membrane.</text>
</comment>
<evidence type="ECO:0000256" key="11">
    <source>
        <dbReference type="SAM" id="Phobius"/>
    </source>
</evidence>
<feature type="transmembrane region" description="Helical" evidence="11">
    <location>
        <begin position="183"/>
        <end position="204"/>
    </location>
</feature>
<feature type="transmembrane region" description="Helical" evidence="11">
    <location>
        <begin position="437"/>
        <end position="456"/>
    </location>
</feature>
<keyword evidence="13" id="KW-1185">Reference proteome</keyword>
<feature type="transmembrane region" description="Helical" evidence="11">
    <location>
        <begin position="468"/>
        <end position="489"/>
    </location>
</feature>
<feature type="transmembrane region" description="Helical" evidence="11">
    <location>
        <begin position="12"/>
        <end position="36"/>
    </location>
</feature>
<feature type="transmembrane region" description="Helical" evidence="11">
    <location>
        <begin position="42"/>
        <end position="66"/>
    </location>
</feature>
<dbReference type="GO" id="GO:0008360">
    <property type="term" value="P:regulation of cell shape"/>
    <property type="evidence" value="ECO:0007669"/>
    <property type="project" value="UniProtKB-UniRule"/>
</dbReference>
<evidence type="ECO:0000313" key="12">
    <source>
        <dbReference type="EMBL" id="RKQ69088.1"/>
    </source>
</evidence>
<dbReference type="RefSeq" id="WP_170144946.1">
    <property type="nucleotide sequence ID" value="NZ_RBII01000002.1"/>
</dbReference>
<keyword evidence="10" id="KW-0813">Transport</keyword>
<evidence type="ECO:0000313" key="13">
    <source>
        <dbReference type="Proteomes" id="UP000282211"/>
    </source>
</evidence>
<dbReference type="GO" id="GO:0005886">
    <property type="term" value="C:plasma membrane"/>
    <property type="evidence" value="ECO:0007669"/>
    <property type="project" value="UniProtKB-SubCell"/>
</dbReference>
<dbReference type="Proteomes" id="UP000282211">
    <property type="component" value="Unassembled WGS sequence"/>
</dbReference>
<evidence type="ECO:0000256" key="7">
    <source>
        <dbReference type="ARBA" id="ARBA00023136"/>
    </source>
</evidence>
<evidence type="ECO:0000256" key="3">
    <source>
        <dbReference type="ARBA" id="ARBA00022692"/>
    </source>
</evidence>
<dbReference type="GO" id="GO:0015648">
    <property type="term" value="F:lipid-linked peptidoglycan transporter activity"/>
    <property type="evidence" value="ECO:0007669"/>
    <property type="project" value="UniProtKB-UniRule"/>
</dbReference>
<dbReference type="EMBL" id="RBII01000002">
    <property type="protein sequence ID" value="RKQ69088.1"/>
    <property type="molecule type" value="Genomic_DNA"/>
</dbReference>
<dbReference type="GO" id="GO:0034204">
    <property type="term" value="P:lipid translocation"/>
    <property type="evidence" value="ECO:0007669"/>
    <property type="project" value="TreeGrafter"/>
</dbReference>
<feature type="transmembrane region" description="Helical" evidence="11">
    <location>
        <begin position="263"/>
        <end position="287"/>
    </location>
</feature>
<dbReference type="GO" id="GO:0071555">
    <property type="term" value="P:cell wall organization"/>
    <property type="evidence" value="ECO:0007669"/>
    <property type="project" value="UniProtKB-UniRule"/>
</dbReference>
<evidence type="ECO:0000256" key="10">
    <source>
        <dbReference type="PIRNR" id="PIRNR002869"/>
    </source>
</evidence>
<keyword evidence="3 11" id="KW-0812">Transmembrane</keyword>
<keyword evidence="5 10" id="KW-0573">Peptidoglycan synthesis</keyword>
<dbReference type="PIRSF" id="PIRSF002869">
    <property type="entry name" value="MviN"/>
    <property type="match status" value="1"/>
</dbReference>
<keyword evidence="10" id="KW-0961">Cell wall biogenesis/degradation</keyword>
<comment type="subcellular location">
    <subcellularLocation>
        <location evidence="1">Cell membrane</location>
        <topology evidence="1">Multi-pass membrane protein</topology>
    </subcellularLocation>
</comment>
<dbReference type="Pfam" id="PF03023">
    <property type="entry name" value="MurJ"/>
    <property type="match status" value="1"/>
</dbReference>
<dbReference type="PANTHER" id="PTHR47019">
    <property type="entry name" value="LIPID II FLIPPASE MURJ"/>
    <property type="match status" value="1"/>
</dbReference>
<comment type="caution">
    <text evidence="12">The sequence shown here is derived from an EMBL/GenBank/DDBJ whole genome shotgun (WGS) entry which is preliminary data.</text>
</comment>
<keyword evidence="7 10" id="KW-0472">Membrane</keyword>
<feature type="transmembrane region" description="Helical" evidence="11">
    <location>
        <begin position="127"/>
        <end position="146"/>
    </location>
</feature>
<feature type="transmembrane region" description="Helical" evidence="11">
    <location>
        <begin position="378"/>
        <end position="398"/>
    </location>
</feature>
<feature type="transmembrane region" description="Helical" evidence="11">
    <location>
        <begin position="158"/>
        <end position="177"/>
    </location>
</feature>